<dbReference type="Proteomes" id="UP000187209">
    <property type="component" value="Unassembled WGS sequence"/>
</dbReference>
<name>A0A1R2BCI9_9CILI</name>
<gene>
    <name evidence="3" type="ORF">SteCoe_19872</name>
    <name evidence="2" type="ORF">SteCoe_26570</name>
</gene>
<evidence type="ECO:0000313" key="2">
    <source>
        <dbReference type="EMBL" id="OMJ74492.1"/>
    </source>
</evidence>
<reference evidence="2 4" key="1">
    <citation type="submission" date="2016-11" db="EMBL/GenBank/DDBJ databases">
        <title>The macronuclear genome of Stentor coeruleus: a giant cell with tiny introns.</title>
        <authorList>
            <person name="Slabodnick M."/>
            <person name="Ruby J.G."/>
            <person name="Reiff S.B."/>
            <person name="Swart E.C."/>
            <person name="Gosai S."/>
            <person name="Prabakaran S."/>
            <person name="Witkowska E."/>
            <person name="Larue G.E."/>
            <person name="Fisher S."/>
            <person name="Freeman R.M."/>
            <person name="Gunawardena J."/>
            <person name="Chu W."/>
            <person name="Stover N.A."/>
            <person name="Gregory B.D."/>
            <person name="Nowacki M."/>
            <person name="Derisi J."/>
            <person name="Roy S.W."/>
            <person name="Marshall W.F."/>
            <person name="Sood P."/>
        </authorList>
    </citation>
    <scope>NUCLEOTIDE SEQUENCE [LARGE SCALE GENOMIC DNA]</scope>
    <source>
        <strain evidence="2">WM001</strain>
    </source>
</reference>
<accession>A0A1R2BCI9</accession>
<keyword evidence="4" id="KW-1185">Reference proteome</keyword>
<dbReference type="AlphaFoldDB" id="A0A1R2BCI9"/>
<comment type="caution">
    <text evidence="2">The sequence shown here is derived from an EMBL/GenBank/DDBJ whole genome shotgun (WGS) entry which is preliminary data.</text>
</comment>
<dbReference type="EMBL" id="MPUH01000444">
    <property type="protein sequence ID" value="OMJ79998.1"/>
    <property type="molecule type" value="Genomic_DNA"/>
</dbReference>
<keyword evidence="1" id="KW-1133">Transmembrane helix</keyword>
<organism evidence="2 4">
    <name type="scientific">Stentor coeruleus</name>
    <dbReference type="NCBI Taxonomy" id="5963"/>
    <lineage>
        <taxon>Eukaryota</taxon>
        <taxon>Sar</taxon>
        <taxon>Alveolata</taxon>
        <taxon>Ciliophora</taxon>
        <taxon>Postciliodesmatophora</taxon>
        <taxon>Heterotrichea</taxon>
        <taxon>Heterotrichida</taxon>
        <taxon>Stentoridae</taxon>
        <taxon>Stentor</taxon>
    </lineage>
</organism>
<proteinExistence type="predicted"/>
<evidence type="ECO:0000313" key="4">
    <source>
        <dbReference type="Proteomes" id="UP000187209"/>
    </source>
</evidence>
<feature type="transmembrane region" description="Helical" evidence="1">
    <location>
        <begin position="54"/>
        <end position="74"/>
    </location>
</feature>
<dbReference type="OrthoDB" id="319157at2759"/>
<evidence type="ECO:0000313" key="3">
    <source>
        <dbReference type="EMBL" id="OMJ79998.1"/>
    </source>
</evidence>
<dbReference type="EMBL" id="MPUH01000747">
    <property type="protein sequence ID" value="OMJ74492.1"/>
    <property type="molecule type" value="Genomic_DNA"/>
</dbReference>
<protein>
    <submittedName>
        <fullName evidence="2">Uncharacterized protein</fullName>
    </submittedName>
</protein>
<keyword evidence="1" id="KW-0812">Transmembrane</keyword>
<evidence type="ECO:0000256" key="1">
    <source>
        <dbReference type="SAM" id="Phobius"/>
    </source>
</evidence>
<keyword evidence="1" id="KW-0472">Membrane</keyword>
<sequence>MSYYKYLERYSPAFLRKYQTEQYSHLGRSSRFADIVHMNSTQTLSIDEDISLNLSVPFNITNFLGFAAVLYWYYYHVDMYSASAIKKRLASYQNYKMWSRLEVIVGKSSIAEGQVVRNILEERWLDEKNMTREQLNELVKRVADGESANDVLASWGLKLEESIDKLVKI</sequence>